<dbReference type="EMBL" id="DS480424">
    <property type="protein sequence ID" value="EDO16458.1"/>
    <property type="molecule type" value="Genomic_DNA"/>
</dbReference>
<dbReference type="FunCoup" id="A7TMP4">
    <property type="interactions" value="14"/>
</dbReference>
<evidence type="ECO:0000313" key="6">
    <source>
        <dbReference type="Proteomes" id="UP000000267"/>
    </source>
</evidence>
<feature type="domain" description="Tyrosine-protein phosphatase" evidence="3">
    <location>
        <begin position="606"/>
        <end position="815"/>
    </location>
</feature>
<evidence type="ECO:0000256" key="1">
    <source>
        <dbReference type="ARBA" id="ARBA00022801"/>
    </source>
</evidence>
<dbReference type="OMA" id="TVCIAEC"/>
<keyword evidence="1" id="KW-0378">Hydrolase</keyword>
<evidence type="ECO:0000259" key="4">
    <source>
        <dbReference type="PROSITE" id="PS50056"/>
    </source>
</evidence>
<accession>A7TMP4</accession>
<dbReference type="PROSITE" id="PS00383">
    <property type="entry name" value="TYR_PHOSPHATASE_1"/>
    <property type="match status" value="1"/>
</dbReference>
<dbReference type="KEGG" id="vpo:Kpol_1066p23"/>
<dbReference type="PROSITE" id="PS50056">
    <property type="entry name" value="TYR_PHOSPHATASE_2"/>
    <property type="match status" value="1"/>
</dbReference>
<proteinExistence type="predicted"/>
<dbReference type="GO" id="GO:0033260">
    <property type="term" value="P:nuclear DNA replication"/>
    <property type="evidence" value="ECO:0007669"/>
    <property type="project" value="TreeGrafter"/>
</dbReference>
<dbReference type="PhylomeDB" id="A7TMP4"/>
<keyword evidence="6" id="KW-1185">Reference proteome</keyword>
<organism evidence="6">
    <name type="scientific">Vanderwaltozyma polyspora (strain ATCC 22028 / DSM 70294 / BCRC 21397 / CBS 2163 / NBRC 10782 / NRRL Y-8283 / UCD 57-17)</name>
    <name type="common">Kluyveromyces polysporus</name>
    <dbReference type="NCBI Taxonomy" id="436907"/>
    <lineage>
        <taxon>Eukaryota</taxon>
        <taxon>Fungi</taxon>
        <taxon>Dikarya</taxon>
        <taxon>Ascomycota</taxon>
        <taxon>Saccharomycotina</taxon>
        <taxon>Saccharomycetes</taxon>
        <taxon>Saccharomycetales</taxon>
        <taxon>Saccharomycetaceae</taxon>
        <taxon>Vanderwaltozyma</taxon>
    </lineage>
</organism>
<sequence>MSSSTDNHFCSKKHTSDDIDFDIEQEVLLQMKRQNSTGGKYYPDLNDINGGFSMIGVEEALDLLKISISTPLPDHQILFPWLHSYSDGLIDKPRIDGLLTVVRSKVSPDGNIENSGIFRSSTDPKDFFVNINDVSNLMGSENISNTIKDILLDLLTVDDNNFIEGTQISMDCLLSTCLQLNVIPFLKSDATIQSFISSNKRNRVGDFSSSSVIWKQTHSFRRFDLQCAKMVEASSKILIYCLHASNEHRFCSNCTTIMILLKISLNHLKKIYNNDSIHLPSFYILKYSNIENIPTELLAIPLLHNNSPLKENSGQLVSYLDVSAFNCWETNLLYHEKLEMSKLSSVTNIDDTKAVWAGNITDYDIYVFTNGYTNIKFDITKFDEKDLKTTVTLPSLTFDEVNYNLNDSKLFGFPSISKKWTLFIKCGENNIIPTSDDLWLYLEAILRGKKSTVNIEFPSSGSIGLGNLNMNSINSILNLCYVIHQLAKKDISTFIYCTDGYTENSFIIVAYLIFVWDLPIEKVLLKLHLDYERPFFLFHSDLQVLGHLQSILREFSPQREQNQKTYEASFTEKIPSQLEISSEMFSKIFFIKVPASSDLTKFKGPLPSKILPHLYLGSLEHTHSQELLRNLGINYIVSVGENLSWIDDQESTQHRARGCSYPVRIDLKDIYDVPLRPTLFRSSTSTSSLDQQLPIYNDTNKEIESTWSEVIEKDGFKILRVNNITDNGSDTLLHQFSHILEFIDDCYKNNGKVLVHCMVGVSRSATVCIAECMKRLKCDVIKAYLFVRVRRLNIIIQPNLMFMYELLRWQELQEGRKDHEWHILCRSIYELNKKYL</sequence>
<dbReference type="AlphaFoldDB" id="A7TMP4"/>
<dbReference type="InterPro" id="IPR020422">
    <property type="entry name" value="TYR_PHOSPHATASE_DUAL_dom"/>
</dbReference>
<dbReference type="GeneID" id="5544593"/>
<dbReference type="GO" id="GO:0005634">
    <property type="term" value="C:nucleus"/>
    <property type="evidence" value="ECO:0007669"/>
    <property type="project" value="GOC"/>
</dbReference>
<dbReference type="OrthoDB" id="273181at2759"/>
<name>A7TMP4_VANPO</name>
<dbReference type="SUPFAM" id="SSF52799">
    <property type="entry name" value="(Phosphotyrosine protein) phosphatases II"/>
    <property type="match status" value="1"/>
</dbReference>
<dbReference type="InterPro" id="IPR029021">
    <property type="entry name" value="Prot-tyrosine_phosphatase-like"/>
</dbReference>
<dbReference type="PANTHER" id="PTHR47550:SF1">
    <property type="entry name" value="DUAL SPECIFICITY PROTEIN PHOSPHATASE PPS1"/>
    <property type="match status" value="1"/>
</dbReference>
<dbReference type="InterPro" id="IPR053239">
    <property type="entry name" value="Dual_spec_PTase"/>
</dbReference>
<dbReference type="PROSITE" id="PS50054">
    <property type="entry name" value="TYR_PHOSPHATASE_DUAL"/>
    <property type="match status" value="1"/>
</dbReference>
<dbReference type="GO" id="GO:0008138">
    <property type="term" value="F:protein tyrosine/serine/threonine phosphatase activity"/>
    <property type="evidence" value="ECO:0007669"/>
    <property type="project" value="TreeGrafter"/>
</dbReference>
<dbReference type="SMART" id="SM00195">
    <property type="entry name" value="DSPc"/>
    <property type="match status" value="1"/>
</dbReference>
<dbReference type="STRING" id="436907.A7TMP4"/>
<feature type="domain" description="Tyrosine specific protein phosphatases" evidence="4">
    <location>
        <begin position="734"/>
        <end position="802"/>
    </location>
</feature>
<dbReference type="InParanoid" id="A7TMP4"/>
<dbReference type="RefSeq" id="XP_001644316.1">
    <property type="nucleotide sequence ID" value="XM_001644266.1"/>
</dbReference>
<reference evidence="5 6" key="1">
    <citation type="journal article" date="2007" name="Proc. Natl. Acad. Sci. U.S.A.">
        <title>Independent sorting-out of thousands of duplicated gene pairs in two yeast species descended from a whole-genome duplication.</title>
        <authorList>
            <person name="Scannell D.R."/>
            <person name="Frank A.C."/>
            <person name="Conant G.C."/>
            <person name="Byrne K.P."/>
            <person name="Woolfit M."/>
            <person name="Wolfe K.H."/>
        </authorList>
    </citation>
    <scope>NUCLEOTIDE SEQUENCE [LARGE SCALE GENOMIC DNA]</scope>
    <source>
        <strain evidence="6">ATCC 22028 / DSM 70294 / BCRC 21397 / CBS 2163 / NBRC 10782 / NRRL Y-8283 / UCD 57-17</strain>
    </source>
</reference>
<dbReference type="Proteomes" id="UP000000267">
    <property type="component" value="Unassembled WGS sequence"/>
</dbReference>
<evidence type="ECO:0000259" key="3">
    <source>
        <dbReference type="PROSITE" id="PS50054"/>
    </source>
</evidence>
<dbReference type="InterPro" id="IPR000387">
    <property type="entry name" value="Tyr_Pase_dom"/>
</dbReference>
<dbReference type="InterPro" id="IPR000340">
    <property type="entry name" value="Dual-sp_phosphatase_cat-dom"/>
</dbReference>
<dbReference type="HOGENOM" id="CLU_365223_0_0_1"/>
<gene>
    <name evidence="5" type="ORF">Kpol_1066p23</name>
</gene>
<dbReference type="Gene3D" id="3.90.190.10">
    <property type="entry name" value="Protein tyrosine phosphatase superfamily"/>
    <property type="match status" value="1"/>
</dbReference>
<evidence type="ECO:0000256" key="2">
    <source>
        <dbReference type="ARBA" id="ARBA00022912"/>
    </source>
</evidence>
<evidence type="ECO:0000313" key="5">
    <source>
        <dbReference type="EMBL" id="EDO16458.1"/>
    </source>
</evidence>
<dbReference type="Pfam" id="PF00782">
    <property type="entry name" value="DSPc"/>
    <property type="match status" value="1"/>
</dbReference>
<dbReference type="InterPro" id="IPR016130">
    <property type="entry name" value="Tyr_Pase_AS"/>
</dbReference>
<keyword evidence="2" id="KW-0904">Protein phosphatase</keyword>
<dbReference type="PANTHER" id="PTHR47550">
    <property type="entry name" value="DUAL SPECIFICITY PROTEIN PHOSPHATASE PPS1"/>
    <property type="match status" value="1"/>
</dbReference>
<protein>
    <submittedName>
        <fullName evidence="5">Uncharacterized protein</fullName>
    </submittedName>
</protein>
<dbReference type="eggNOG" id="KOG1716">
    <property type="taxonomic scope" value="Eukaryota"/>
</dbReference>